<reference evidence="1 2" key="1">
    <citation type="journal article" date="2016" name="DNA Res.">
        <title>The draft genome of MD-2 pineapple using hybrid error correction of long reads.</title>
        <authorList>
            <person name="Redwan R.M."/>
            <person name="Saidin A."/>
            <person name="Kumar S.V."/>
        </authorList>
    </citation>
    <scope>NUCLEOTIDE SEQUENCE [LARGE SCALE GENOMIC DNA]</scope>
    <source>
        <strain evidence="2">cv. MD2</strain>
        <tissue evidence="1">Leaf</tissue>
    </source>
</reference>
<name>A0A199VY39_ANACO</name>
<protein>
    <submittedName>
        <fullName evidence="1">Uncharacterized protein</fullName>
    </submittedName>
</protein>
<evidence type="ECO:0000313" key="2">
    <source>
        <dbReference type="Proteomes" id="UP000092600"/>
    </source>
</evidence>
<dbReference type="EMBL" id="LSRQ01000569">
    <property type="protein sequence ID" value="OAY81914.1"/>
    <property type="molecule type" value="Genomic_DNA"/>
</dbReference>
<gene>
    <name evidence="1" type="ORF">ACMD2_17823</name>
</gene>
<dbReference type="Proteomes" id="UP000092600">
    <property type="component" value="Unassembled WGS sequence"/>
</dbReference>
<sequence length="177" mass="19905">MSIPTWLLSMSWNSELSTVSSSTATMWLVALPLLLALNKPKYSSAAALEKFAEGAITKASPWPPTSAYSETMAKANVVEKEETLSSERLPRKFRGEGWKAWPFCRFVLFVRIKRPLEDTVATPSRVRLASENPLKVKNSSLKLQAYQEGNEEGRRRTKPSVAWIKWLCKTLSVVSDK</sequence>
<comment type="caution">
    <text evidence="1">The sequence shown here is derived from an EMBL/GenBank/DDBJ whole genome shotgun (WGS) entry which is preliminary data.</text>
</comment>
<organism evidence="1 2">
    <name type="scientific">Ananas comosus</name>
    <name type="common">Pineapple</name>
    <name type="synonym">Ananas ananas</name>
    <dbReference type="NCBI Taxonomy" id="4615"/>
    <lineage>
        <taxon>Eukaryota</taxon>
        <taxon>Viridiplantae</taxon>
        <taxon>Streptophyta</taxon>
        <taxon>Embryophyta</taxon>
        <taxon>Tracheophyta</taxon>
        <taxon>Spermatophyta</taxon>
        <taxon>Magnoliopsida</taxon>
        <taxon>Liliopsida</taxon>
        <taxon>Poales</taxon>
        <taxon>Bromeliaceae</taxon>
        <taxon>Bromelioideae</taxon>
        <taxon>Ananas</taxon>
    </lineage>
</organism>
<accession>A0A199VY39</accession>
<dbReference type="AlphaFoldDB" id="A0A199VY39"/>
<evidence type="ECO:0000313" key="1">
    <source>
        <dbReference type="EMBL" id="OAY81914.1"/>
    </source>
</evidence>
<proteinExistence type="predicted"/>